<dbReference type="InterPro" id="IPR001932">
    <property type="entry name" value="PPM-type_phosphatase-like_dom"/>
</dbReference>
<dbReference type="EMBL" id="UZAM01007609">
    <property type="protein sequence ID" value="VDP00293.1"/>
    <property type="molecule type" value="Genomic_DNA"/>
</dbReference>
<evidence type="ECO:0000256" key="8">
    <source>
        <dbReference type="ARBA" id="ARBA00023211"/>
    </source>
</evidence>
<dbReference type="PROSITE" id="PS51746">
    <property type="entry name" value="PPM_2"/>
    <property type="match status" value="1"/>
</dbReference>
<dbReference type="FunFam" id="3.60.40.10:FF:000001">
    <property type="entry name" value="protein phosphatase 1B isoform X1"/>
    <property type="match status" value="1"/>
</dbReference>
<comment type="similarity">
    <text evidence="3 9">Belongs to the PP2C family.</text>
</comment>
<evidence type="ECO:0000313" key="13">
    <source>
        <dbReference type="WBParaSite" id="SBAD_0000332201-mRNA-1"/>
    </source>
</evidence>
<keyword evidence="5 9" id="KW-0378">Hydrolase</keyword>
<evidence type="ECO:0000256" key="9">
    <source>
        <dbReference type="RuleBase" id="RU003465"/>
    </source>
</evidence>
<protein>
    <submittedName>
        <fullName evidence="13">PPM-type phosphatase domain-containing protein</fullName>
    </submittedName>
</protein>
<dbReference type="InterPro" id="IPR000222">
    <property type="entry name" value="PP2C_BS"/>
</dbReference>
<keyword evidence="7 9" id="KW-0904">Protein phosphatase</keyword>
<dbReference type="CDD" id="cd00143">
    <property type="entry name" value="PP2Cc"/>
    <property type="match status" value="1"/>
</dbReference>
<proteinExistence type="inferred from homology"/>
<reference evidence="13" key="1">
    <citation type="submission" date="2016-06" db="UniProtKB">
        <authorList>
            <consortium name="WormBaseParasite"/>
        </authorList>
    </citation>
    <scope>IDENTIFICATION</scope>
</reference>
<dbReference type="InterPro" id="IPR015655">
    <property type="entry name" value="PP2C"/>
</dbReference>
<dbReference type="SUPFAM" id="SSF81606">
    <property type="entry name" value="PP2C-like"/>
    <property type="match status" value="1"/>
</dbReference>
<dbReference type="Proteomes" id="UP000270296">
    <property type="component" value="Unassembled WGS sequence"/>
</dbReference>
<dbReference type="SMART" id="SM00332">
    <property type="entry name" value="PP2Cc"/>
    <property type="match status" value="1"/>
</dbReference>
<evidence type="ECO:0000256" key="5">
    <source>
        <dbReference type="ARBA" id="ARBA00022801"/>
    </source>
</evidence>
<evidence type="ECO:0000256" key="3">
    <source>
        <dbReference type="ARBA" id="ARBA00006702"/>
    </source>
</evidence>
<evidence type="ECO:0000256" key="4">
    <source>
        <dbReference type="ARBA" id="ARBA00022723"/>
    </source>
</evidence>
<dbReference type="PROSITE" id="PS01032">
    <property type="entry name" value="PPM_1"/>
    <property type="match status" value="1"/>
</dbReference>
<evidence type="ECO:0000313" key="12">
    <source>
        <dbReference type="Proteomes" id="UP000270296"/>
    </source>
</evidence>
<reference evidence="11 12" key="2">
    <citation type="submission" date="2018-11" db="EMBL/GenBank/DDBJ databases">
        <authorList>
            <consortium name="Pathogen Informatics"/>
        </authorList>
    </citation>
    <scope>NUCLEOTIDE SEQUENCE [LARGE SCALE GENOMIC DNA]</scope>
</reference>
<dbReference type="PANTHER" id="PTHR47992">
    <property type="entry name" value="PROTEIN PHOSPHATASE"/>
    <property type="match status" value="1"/>
</dbReference>
<dbReference type="Gene3D" id="3.60.40.10">
    <property type="entry name" value="PPM-type phosphatase domain"/>
    <property type="match status" value="1"/>
</dbReference>
<feature type="domain" description="PPM-type phosphatase" evidence="10">
    <location>
        <begin position="23"/>
        <end position="291"/>
    </location>
</feature>
<dbReference type="SMART" id="SM00331">
    <property type="entry name" value="PP2C_SIG"/>
    <property type="match status" value="1"/>
</dbReference>
<name>A0A183IHT1_9BILA</name>
<keyword evidence="12" id="KW-1185">Reference proteome</keyword>
<evidence type="ECO:0000259" key="10">
    <source>
        <dbReference type="PROSITE" id="PS51746"/>
    </source>
</evidence>
<comment type="cofactor">
    <cofactor evidence="2">
        <name>Mg(2+)</name>
        <dbReference type="ChEBI" id="CHEBI:18420"/>
    </cofactor>
</comment>
<evidence type="ECO:0000256" key="7">
    <source>
        <dbReference type="ARBA" id="ARBA00022912"/>
    </source>
</evidence>
<sequence>MGAFLEKPRTDKTNESGCGAGLRYAVASMQGWRVDMEDAHISRTDLPEPWVDWAFFAVFDGHAGSKVARHSASKLLEEVLDTVEMQQLANDLKSIPNRLASYLLISIFLLHDILSNENERSGSTAVCALIAPSHIFVGNLGDSRALLSRSNTVFFATEDHKPYLPKERERIVNAGGSVMIHRVNGSLAVSRALGDFEYKSVDGLGPCEQLVSPEPDVYAVRREFLQPLLNDEFLILACDGIFDVMNNQELCDFVRSRLKVTSCLTTICNQILDACLSKGSRDNMSVILITLPGAPQVSHEKELEEVLCDRIQRKLSCFDDHRLIFATSTIVFCRHRRAL</sequence>
<keyword evidence="6" id="KW-0460">Magnesium</keyword>
<dbReference type="WBParaSite" id="SBAD_0000332201-mRNA-1">
    <property type="protein sequence ID" value="SBAD_0000332201-mRNA-1"/>
    <property type="gene ID" value="SBAD_0000332201"/>
</dbReference>
<evidence type="ECO:0000256" key="1">
    <source>
        <dbReference type="ARBA" id="ARBA00001936"/>
    </source>
</evidence>
<dbReference type="InterPro" id="IPR036457">
    <property type="entry name" value="PPM-type-like_dom_sf"/>
</dbReference>
<organism evidence="13">
    <name type="scientific">Soboliphyme baturini</name>
    <dbReference type="NCBI Taxonomy" id="241478"/>
    <lineage>
        <taxon>Eukaryota</taxon>
        <taxon>Metazoa</taxon>
        <taxon>Ecdysozoa</taxon>
        <taxon>Nematoda</taxon>
        <taxon>Enoplea</taxon>
        <taxon>Dorylaimia</taxon>
        <taxon>Dioctophymatida</taxon>
        <taxon>Dioctophymatoidea</taxon>
        <taxon>Soboliphymatidae</taxon>
        <taxon>Soboliphyme</taxon>
    </lineage>
</organism>
<evidence type="ECO:0000256" key="6">
    <source>
        <dbReference type="ARBA" id="ARBA00022842"/>
    </source>
</evidence>
<gene>
    <name evidence="11" type="ORF">SBAD_LOCUS3176</name>
</gene>
<dbReference type="GO" id="GO:0004722">
    <property type="term" value="F:protein serine/threonine phosphatase activity"/>
    <property type="evidence" value="ECO:0007669"/>
    <property type="project" value="InterPro"/>
</dbReference>
<evidence type="ECO:0000256" key="2">
    <source>
        <dbReference type="ARBA" id="ARBA00001946"/>
    </source>
</evidence>
<comment type="cofactor">
    <cofactor evidence="1">
        <name>Mn(2+)</name>
        <dbReference type="ChEBI" id="CHEBI:29035"/>
    </cofactor>
</comment>
<dbReference type="AlphaFoldDB" id="A0A183IHT1"/>
<dbReference type="GO" id="GO:0046872">
    <property type="term" value="F:metal ion binding"/>
    <property type="evidence" value="ECO:0007669"/>
    <property type="project" value="UniProtKB-KW"/>
</dbReference>
<evidence type="ECO:0000313" key="11">
    <source>
        <dbReference type="EMBL" id="VDP00293.1"/>
    </source>
</evidence>
<dbReference type="OrthoDB" id="10264738at2759"/>
<keyword evidence="4" id="KW-0479">Metal-binding</keyword>
<dbReference type="Pfam" id="PF00481">
    <property type="entry name" value="PP2C"/>
    <property type="match status" value="1"/>
</dbReference>
<accession>A0A183IHT1</accession>
<keyword evidence="8" id="KW-0464">Manganese</keyword>